<dbReference type="Proteomes" id="UP000007383">
    <property type="component" value="Chromosome"/>
</dbReference>
<dbReference type="EMBL" id="CP003282">
    <property type="protein sequence ID" value="AFG37570.1"/>
    <property type="molecule type" value="Genomic_DNA"/>
</dbReference>
<evidence type="ECO:0000313" key="2">
    <source>
        <dbReference type="Proteomes" id="UP000007383"/>
    </source>
</evidence>
<name>H9UJ77_SPIAZ</name>
<protein>
    <submittedName>
        <fullName evidence="1">Uncharacterized protein</fullName>
    </submittedName>
</protein>
<dbReference type="AlphaFoldDB" id="H9UJ77"/>
<sequence length="244" mass="27239">MFRIELFPRYVRAAAIAGSILLLAGCGLMTTVPILEPPEFRSSISVPDDLLYYFRHTSQSNPGFQGYNIYYKWYTKTGTVFDQDIQALEDAVISENLLNNRGFFRFRDVSRGGAPTIPITAQSDFSIEDDDGRVILTLYTPDRDNDNDPTINELRRFQETGSAFQLYDDIVFDDDNQILASDYSSAVRSAINNARDSGSIDLRLGIVVTAYGITPDVRSIYSPIVSPQVSAANLYAVDDITIVE</sequence>
<dbReference type="KEGG" id="sfc:Spiaf_1511"/>
<dbReference type="STRING" id="889378.Spiaf_1511"/>
<dbReference type="HOGENOM" id="CLU_1137466_0_0_12"/>
<dbReference type="PATRIC" id="fig|889378.3.peg.1502"/>
<evidence type="ECO:0000313" key="1">
    <source>
        <dbReference type="EMBL" id="AFG37570.1"/>
    </source>
</evidence>
<dbReference type="RefSeq" id="WP_014455553.1">
    <property type="nucleotide sequence ID" value="NC_017098.1"/>
</dbReference>
<gene>
    <name evidence="1" type="ordered locus">Spiaf_1511</name>
</gene>
<dbReference type="PROSITE" id="PS51257">
    <property type="entry name" value="PROKAR_LIPOPROTEIN"/>
    <property type="match status" value="1"/>
</dbReference>
<accession>H9UJ77</accession>
<keyword evidence="2" id="KW-1185">Reference proteome</keyword>
<organism evidence="1 2">
    <name type="scientific">Spirochaeta africana (strain ATCC 700263 / DSM 8902 / Z-7692)</name>
    <dbReference type="NCBI Taxonomy" id="889378"/>
    <lineage>
        <taxon>Bacteria</taxon>
        <taxon>Pseudomonadati</taxon>
        <taxon>Spirochaetota</taxon>
        <taxon>Spirochaetia</taxon>
        <taxon>Spirochaetales</taxon>
        <taxon>Spirochaetaceae</taxon>
        <taxon>Spirochaeta</taxon>
    </lineage>
</organism>
<proteinExistence type="predicted"/>
<reference evidence="2" key="1">
    <citation type="journal article" date="2013" name="Stand. Genomic Sci.">
        <title>Complete genome sequence of the halophilic bacterium Spirochaeta africana type strain (Z-7692(T)) from the alkaline Lake Magadi in the East African Rift.</title>
        <authorList>
            <person name="Liolos K."/>
            <person name="Abt B."/>
            <person name="Scheuner C."/>
            <person name="Teshima H."/>
            <person name="Held B."/>
            <person name="Lapidus A."/>
            <person name="Nolan M."/>
            <person name="Lucas S."/>
            <person name="Deshpande S."/>
            <person name="Cheng J.F."/>
            <person name="Tapia R."/>
            <person name="Goodwin L.A."/>
            <person name="Pitluck S."/>
            <person name="Pagani I."/>
            <person name="Ivanova N."/>
            <person name="Mavromatis K."/>
            <person name="Mikhailova N."/>
            <person name="Huntemann M."/>
            <person name="Pati A."/>
            <person name="Chen A."/>
            <person name="Palaniappan K."/>
            <person name="Land M."/>
            <person name="Rohde M."/>
            <person name="Tindall B.J."/>
            <person name="Detter J.C."/>
            <person name="Goker M."/>
            <person name="Bristow J."/>
            <person name="Eisen J.A."/>
            <person name="Markowitz V."/>
            <person name="Hugenholtz P."/>
            <person name="Woyke T."/>
            <person name="Klenk H.P."/>
            <person name="Kyrpides N.C."/>
        </authorList>
    </citation>
    <scope>NUCLEOTIDE SEQUENCE</scope>
    <source>
        <strain evidence="2">ATCC 700263 / DSM 8902 / Z-7692</strain>
    </source>
</reference>